<dbReference type="AlphaFoldDB" id="A0ABD1U5S3"/>
<keyword evidence="2" id="KW-1185">Reference proteome</keyword>
<dbReference type="EMBL" id="JBFOLJ010000007">
    <property type="protein sequence ID" value="KAL2520365.1"/>
    <property type="molecule type" value="Genomic_DNA"/>
</dbReference>
<name>A0ABD1U5S3_9LAMI</name>
<gene>
    <name evidence="1" type="ORF">Fot_24288</name>
</gene>
<sequence length="112" mass="12348">MISSSFPPAGCRYGSVVYPPQYQGQFVFAPQLCSPQPARARLISLCSMAGPAEKVSSFLFPGRILVELLSSPSLWFLGPASHLLARTVHIQRGGKLSKQIRMNMPDQHQHQI</sequence>
<organism evidence="1 2">
    <name type="scientific">Forsythia ovata</name>
    <dbReference type="NCBI Taxonomy" id="205694"/>
    <lineage>
        <taxon>Eukaryota</taxon>
        <taxon>Viridiplantae</taxon>
        <taxon>Streptophyta</taxon>
        <taxon>Embryophyta</taxon>
        <taxon>Tracheophyta</taxon>
        <taxon>Spermatophyta</taxon>
        <taxon>Magnoliopsida</taxon>
        <taxon>eudicotyledons</taxon>
        <taxon>Gunneridae</taxon>
        <taxon>Pentapetalae</taxon>
        <taxon>asterids</taxon>
        <taxon>lamiids</taxon>
        <taxon>Lamiales</taxon>
        <taxon>Oleaceae</taxon>
        <taxon>Forsythieae</taxon>
        <taxon>Forsythia</taxon>
    </lineage>
</organism>
<evidence type="ECO:0000313" key="1">
    <source>
        <dbReference type="EMBL" id="KAL2520365.1"/>
    </source>
</evidence>
<evidence type="ECO:0000313" key="2">
    <source>
        <dbReference type="Proteomes" id="UP001604277"/>
    </source>
</evidence>
<comment type="caution">
    <text evidence="1">The sequence shown here is derived from an EMBL/GenBank/DDBJ whole genome shotgun (WGS) entry which is preliminary data.</text>
</comment>
<dbReference type="Proteomes" id="UP001604277">
    <property type="component" value="Unassembled WGS sequence"/>
</dbReference>
<accession>A0ABD1U5S3</accession>
<proteinExistence type="predicted"/>
<reference evidence="2" key="1">
    <citation type="submission" date="2024-07" db="EMBL/GenBank/DDBJ databases">
        <title>Two chromosome-level genome assemblies of Korean endemic species Abeliophyllum distichum and Forsythia ovata (Oleaceae).</title>
        <authorList>
            <person name="Jang H."/>
        </authorList>
    </citation>
    <scope>NUCLEOTIDE SEQUENCE [LARGE SCALE GENOMIC DNA]</scope>
</reference>
<protein>
    <submittedName>
        <fullName evidence="1">Uncharacterized protein</fullName>
    </submittedName>
</protein>